<keyword evidence="5 9" id="KW-0418">Kinase</keyword>
<comment type="caution">
    <text evidence="9">The sequence shown here is derived from an EMBL/GenBank/DDBJ whole genome shotgun (WGS) entry which is preliminary data.</text>
</comment>
<feature type="compositionally biased region" description="Gly residues" evidence="7">
    <location>
        <begin position="448"/>
        <end position="457"/>
    </location>
</feature>
<keyword evidence="10" id="KW-1185">Reference proteome</keyword>
<evidence type="ECO:0000256" key="5">
    <source>
        <dbReference type="ARBA" id="ARBA00022777"/>
    </source>
</evidence>
<dbReference type="PANTHER" id="PTHR43289:SF6">
    <property type="entry name" value="SERINE_THREONINE-PROTEIN KINASE NEKL-3"/>
    <property type="match status" value="1"/>
</dbReference>
<dbReference type="CDD" id="cd14014">
    <property type="entry name" value="STKc_PknB_like"/>
    <property type="match status" value="1"/>
</dbReference>
<keyword evidence="6" id="KW-0067">ATP-binding</keyword>
<dbReference type="EMBL" id="JARJBB010000008">
    <property type="protein sequence ID" value="MDF3300550.1"/>
    <property type="molecule type" value="Genomic_DNA"/>
</dbReference>
<feature type="region of interest" description="Disordered" evidence="7">
    <location>
        <begin position="339"/>
        <end position="457"/>
    </location>
</feature>
<dbReference type="Proteomes" id="UP001221150">
    <property type="component" value="Unassembled WGS sequence"/>
</dbReference>
<name>A0ABT6A7C4_9ACTN</name>
<dbReference type="InterPro" id="IPR011009">
    <property type="entry name" value="Kinase-like_dom_sf"/>
</dbReference>
<dbReference type="InterPro" id="IPR008271">
    <property type="entry name" value="Ser/Thr_kinase_AS"/>
</dbReference>
<feature type="compositionally biased region" description="Low complexity" evidence="7">
    <location>
        <begin position="372"/>
        <end position="383"/>
    </location>
</feature>
<dbReference type="Pfam" id="PF00069">
    <property type="entry name" value="Pkinase"/>
    <property type="match status" value="1"/>
</dbReference>
<feature type="compositionally biased region" description="Basic and acidic residues" evidence="7">
    <location>
        <begin position="298"/>
        <end position="307"/>
    </location>
</feature>
<keyword evidence="2" id="KW-0723">Serine/threonine-protein kinase</keyword>
<feature type="compositionally biased region" description="Basic and acidic residues" evidence="7">
    <location>
        <begin position="430"/>
        <end position="447"/>
    </location>
</feature>
<evidence type="ECO:0000256" key="7">
    <source>
        <dbReference type="SAM" id="MobiDB-lite"/>
    </source>
</evidence>
<dbReference type="RefSeq" id="WP_276110094.1">
    <property type="nucleotide sequence ID" value="NZ_JARJBB010000008.1"/>
</dbReference>
<reference evidence="9 10" key="1">
    <citation type="submission" date="2023-03" db="EMBL/GenBank/DDBJ databases">
        <title>Draft genome sequence of Streptomyces sp. K1PA1 isolated from peat swamp forest in Thailand.</title>
        <authorList>
            <person name="Klaysubun C."/>
            <person name="Duangmal K."/>
        </authorList>
    </citation>
    <scope>NUCLEOTIDE SEQUENCE [LARGE SCALE GENOMIC DNA]</scope>
    <source>
        <strain evidence="9 10">K1PA1</strain>
    </source>
</reference>
<dbReference type="EC" id="2.7.11.1" evidence="1"/>
<feature type="domain" description="Protein kinase" evidence="8">
    <location>
        <begin position="22"/>
        <end position="272"/>
    </location>
</feature>
<evidence type="ECO:0000256" key="3">
    <source>
        <dbReference type="ARBA" id="ARBA00022679"/>
    </source>
</evidence>
<dbReference type="PANTHER" id="PTHR43289">
    <property type="entry name" value="MITOGEN-ACTIVATED PROTEIN KINASE KINASE KINASE 20-RELATED"/>
    <property type="match status" value="1"/>
</dbReference>
<evidence type="ECO:0000256" key="2">
    <source>
        <dbReference type="ARBA" id="ARBA00022527"/>
    </source>
</evidence>
<sequence length="457" mass="47912">MTTPLDTRFPESSRAARLAGRYELGELLGSGGAADVYRGTDLRLGRPVAVKVFRPGTATGLKDRFEDEALVLARLQHPGLVTVFDVGRHDGQAFLVVQLIEGGDLRGRINASAMAVPAVVELGSRLAEALGHVHGAGILHRDVKPSNILLDVQDRPYLTDFGISRPIDATASTQAGGLVGTAAYLSPEQVTGRRVEQRADIYALGLVLLECLKGRLEYEGTPMESAVARLHRAPRIPRRLPPELRDLLGSMTAMEAADRPDAQTCAAVLARLQRNEGAASASMPAGGVPDATQPDSECGTRREESRWASRHRGRTLAAAGAVVAATALGMTVPTWGSGASADRGPAATALPSPQKHSASADSRKREAGTGTAAPARSREPAPSVTAGPEHVTPAVPVPRPTRLPRARQARGTGHHHGKKAKPAGGRKSGPHGEHAPRIGPREGEDAPGKGGRGGPHR</sequence>
<evidence type="ECO:0000256" key="4">
    <source>
        <dbReference type="ARBA" id="ARBA00022741"/>
    </source>
</evidence>
<feature type="region of interest" description="Disordered" evidence="7">
    <location>
        <begin position="278"/>
        <end position="314"/>
    </location>
</feature>
<feature type="compositionally biased region" description="Basic residues" evidence="7">
    <location>
        <begin position="402"/>
        <end position="421"/>
    </location>
</feature>
<keyword evidence="4" id="KW-0547">Nucleotide-binding</keyword>
<organism evidence="9 10">
    <name type="scientific">Streptomyces tropicalis</name>
    <dbReference type="NCBI Taxonomy" id="3034234"/>
    <lineage>
        <taxon>Bacteria</taxon>
        <taxon>Bacillati</taxon>
        <taxon>Actinomycetota</taxon>
        <taxon>Actinomycetes</taxon>
        <taxon>Kitasatosporales</taxon>
        <taxon>Streptomycetaceae</taxon>
        <taxon>Streptomyces</taxon>
    </lineage>
</organism>
<dbReference type="Gene3D" id="1.10.510.10">
    <property type="entry name" value="Transferase(Phosphotransferase) domain 1"/>
    <property type="match status" value="1"/>
</dbReference>
<dbReference type="SMART" id="SM00220">
    <property type="entry name" value="S_TKc"/>
    <property type="match status" value="1"/>
</dbReference>
<dbReference type="PROSITE" id="PS00108">
    <property type="entry name" value="PROTEIN_KINASE_ST"/>
    <property type="match status" value="1"/>
</dbReference>
<protein>
    <recommendedName>
        <fullName evidence="1">non-specific serine/threonine protein kinase</fullName>
        <ecNumber evidence="1">2.7.11.1</ecNumber>
    </recommendedName>
</protein>
<dbReference type="GO" id="GO:0016301">
    <property type="term" value="F:kinase activity"/>
    <property type="evidence" value="ECO:0007669"/>
    <property type="project" value="UniProtKB-KW"/>
</dbReference>
<keyword evidence="3" id="KW-0808">Transferase</keyword>
<dbReference type="SUPFAM" id="SSF56112">
    <property type="entry name" value="Protein kinase-like (PK-like)"/>
    <property type="match status" value="1"/>
</dbReference>
<evidence type="ECO:0000259" key="8">
    <source>
        <dbReference type="PROSITE" id="PS50011"/>
    </source>
</evidence>
<dbReference type="PROSITE" id="PS50011">
    <property type="entry name" value="PROTEIN_KINASE_DOM"/>
    <property type="match status" value="1"/>
</dbReference>
<dbReference type="Gene3D" id="3.30.200.20">
    <property type="entry name" value="Phosphorylase Kinase, domain 1"/>
    <property type="match status" value="1"/>
</dbReference>
<accession>A0ABT6A7C4</accession>
<dbReference type="InterPro" id="IPR000719">
    <property type="entry name" value="Prot_kinase_dom"/>
</dbReference>
<evidence type="ECO:0000256" key="1">
    <source>
        <dbReference type="ARBA" id="ARBA00012513"/>
    </source>
</evidence>
<evidence type="ECO:0000313" key="10">
    <source>
        <dbReference type="Proteomes" id="UP001221150"/>
    </source>
</evidence>
<evidence type="ECO:0000313" key="9">
    <source>
        <dbReference type="EMBL" id="MDF3300550.1"/>
    </source>
</evidence>
<proteinExistence type="predicted"/>
<gene>
    <name evidence="9" type="ORF">P3H78_18365</name>
</gene>
<evidence type="ECO:0000256" key="6">
    <source>
        <dbReference type="ARBA" id="ARBA00022840"/>
    </source>
</evidence>